<evidence type="ECO:0000313" key="2">
    <source>
        <dbReference type="Proteomes" id="UP000076761"/>
    </source>
</evidence>
<accession>A0A165MVL7</accession>
<sequence>MNYTHVQPLGEPSLLTLRERGLSDDGMDGFGTCAVVLCREADQFDLPRTAYRQVSKPSFLVEYKDTHGPSCA</sequence>
<gene>
    <name evidence="1" type="ORF">NEOLEDRAFT_1142881</name>
</gene>
<dbReference type="AlphaFoldDB" id="A0A165MVL7"/>
<dbReference type="InParanoid" id="A0A165MVL7"/>
<dbReference type="Proteomes" id="UP000076761">
    <property type="component" value="Unassembled WGS sequence"/>
</dbReference>
<organism evidence="1 2">
    <name type="scientific">Neolentinus lepideus HHB14362 ss-1</name>
    <dbReference type="NCBI Taxonomy" id="1314782"/>
    <lineage>
        <taxon>Eukaryota</taxon>
        <taxon>Fungi</taxon>
        <taxon>Dikarya</taxon>
        <taxon>Basidiomycota</taxon>
        <taxon>Agaricomycotina</taxon>
        <taxon>Agaricomycetes</taxon>
        <taxon>Gloeophyllales</taxon>
        <taxon>Gloeophyllaceae</taxon>
        <taxon>Neolentinus</taxon>
    </lineage>
</organism>
<reference evidence="1 2" key="1">
    <citation type="journal article" date="2016" name="Mol. Biol. Evol.">
        <title>Comparative Genomics of Early-Diverging Mushroom-Forming Fungi Provides Insights into the Origins of Lignocellulose Decay Capabilities.</title>
        <authorList>
            <person name="Nagy L.G."/>
            <person name="Riley R."/>
            <person name="Tritt A."/>
            <person name="Adam C."/>
            <person name="Daum C."/>
            <person name="Floudas D."/>
            <person name="Sun H."/>
            <person name="Yadav J.S."/>
            <person name="Pangilinan J."/>
            <person name="Larsson K.H."/>
            <person name="Matsuura K."/>
            <person name="Barry K."/>
            <person name="Labutti K."/>
            <person name="Kuo R."/>
            <person name="Ohm R.A."/>
            <person name="Bhattacharya S.S."/>
            <person name="Shirouzu T."/>
            <person name="Yoshinaga Y."/>
            <person name="Martin F.M."/>
            <person name="Grigoriev I.V."/>
            <person name="Hibbett D.S."/>
        </authorList>
    </citation>
    <scope>NUCLEOTIDE SEQUENCE [LARGE SCALE GENOMIC DNA]</scope>
    <source>
        <strain evidence="1 2">HHB14362 ss-1</strain>
    </source>
</reference>
<protein>
    <submittedName>
        <fullName evidence="1">Uncharacterized protein</fullName>
    </submittedName>
</protein>
<dbReference type="EMBL" id="KV425660">
    <property type="protein sequence ID" value="KZT18839.1"/>
    <property type="molecule type" value="Genomic_DNA"/>
</dbReference>
<name>A0A165MVL7_9AGAM</name>
<keyword evidence="2" id="KW-1185">Reference proteome</keyword>
<evidence type="ECO:0000313" key="1">
    <source>
        <dbReference type="EMBL" id="KZT18839.1"/>
    </source>
</evidence>
<proteinExistence type="predicted"/>